<evidence type="ECO:0000256" key="4">
    <source>
        <dbReference type="ARBA" id="ARBA00022538"/>
    </source>
</evidence>
<evidence type="ECO:0000256" key="12">
    <source>
        <dbReference type="ARBA" id="ARBA00034430"/>
    </source>
</evidence>
<name>A0A0P7AT63_9FLAO</name>
<feature type="transmembrane region" description="Helical" evidence="13">
    <location>
        <begin position="225"/>
        <end position="241"/>
    </location>
</feature>
<proteinExistence type="inferred from homology"/>
<keyword evidence="4" id="KW-0633">Potassium transport</keyword>
<evidence type="ECO:0000256" key="2">
    <source>
        <dbReference type="ARBA" id="ARBA00006920"/>
    </source>
</evidence>
<gene>
    <name evidence="14" type="ORF">I595_3048</name>
</gene>
<dbReference type="STRING" id="1300341.I595_3048"/>
<evidence type="ECO:0000256" key="3">
    <source>
        <dbReference type="ARBA" id="ARBA00022448"/>
    </source>
</evidence>
<feature type="transmembrane region" description="Helical" evidence="13">
    <location>
        <begin position="98"/>
        <end position="126"/>
    </location>
</feature>
<sequence>MAKKFFAKRHEVSPDGFRYRGLTSSRLENLTDAIFGFAITLLVIASQVPTTYVELQVSMHGFLGFIFCIMLLLGLWNNHSNFFLHYGLQDKATKVLNFLFLFVLLFYVYPLKYLFSFLGTSIYSIIKYKMGDRSEALMQVMNEVGKADLSGDQWVDIMIRFGLGLFFMYLFLLLMHLNAYRKRAVLELSSKEVYLTKSFIQSYTILLAVCMLSMSIVLVFGGRSAAISGMVYIFIAFLLPLNRRRRNKKMKIRFNGETE</sequence>
<comment type="caution">
    <text evidence="14">The sequence shown here is derived from an EMBL/GenBank/DDBJ whole genome shotgun (WGS) entry which is preliminary data.</text>
</comment>
<feature type="transmembrane region" description="Helical" evidence="13">
    <location>
        <begin position="57"/>
        <end position="77"/>
    </location>
</feature>
<keyword evidence="9" id="KW-0406">Ion transport</keyword>
<dbReference type="EMBL" id="LDJX01000006">
    <property type="protein sequence ID" value="KPM31069.1"/>
    <property type="molecule type" value="Genomic_DNA"/>
</dbReference>
<comment type="catalytic activity">
    <reaction evidence="12">
        <text>K(+)(in) = K(+)(out)</text>
        <dbReference type="Rhea" id="RHEA:29463"/>
        <dbReference type="ChEBI" id="CHEBI:29103"/>
    </reaction>
</comment>
<keyword evidence="15" id="KW-1185">Reference proteome</keyword>
<comment type="subcellular location">
    <subcellularLocation>
        <location evidence="1">Membrane</location>
        <topology evidence="1">Multi-pass membrane protein</topology>
    </subcellularLocation>
</comment>
<dbReference type="GO" id="GO:0015252">
    <property type="term" value="F:proton channel activity"/>
    <property type="evidence" value="ECO:0007669"/>
    <property type="project" value="InterPro"/>
</dbReference>
<evidence type="ECO:0000256" key="9">
    <source>
        <dbReference type="ARBA" id="ARBA00023065"/>
    </source>
</evidence>
<dbReference type="InterPro" id="IPR010617">
    <property type="entry name" value="TMEM175-like"/>
</dbReference>
<reference evidence="14 15" key="1">
    <citation type="submission" date="2015-09" db="EMBL/GenBank/DDBJ databases">
        <title>Genome sequence of the marine flavobacterium Croceitalea dokdonensis DOKDO 023 that contains proton- and sodium-pumping rhodopsins.</title>
        <authorList>
            <person name="Kwon S.-K."/>
            <person name="Lee H.K."/>
            <person name="Kwak M.-J."/>
            <person name="Kim J.F."/>
        </authorList>
    </citation>
    <scope>NUCLEOTIDE SEQUENCE [LARGE SCALE GENOMIC DNA]</scope>
    <source>
        <strain evidence="14 15">DOKDO 023</strain>
    </source>
</reference>
<dbReference type="RefSeq" id="WP_054560033.1">
    <property type="nucleotide sequence ID" value="NZ_LDJX01000006.1"/>
</dbReference>
<evidence type="ECO:0000256" key="5">
    <source>
        <dbReference type="ARBA" id="ARBA00022692"/>
    </source>
</evidence>
<feature type="transmembrane region" description="Helical" evidence="13">
    <location>
        <begin position="157"/>
        <end position="177"/>
    </location>
</feature>
<keyword evidence="7" id="KW-0630">Potassium</keyword>
<dbReference type="AlphaFoldDB" id="A0A0P7AT63"/>
<keyword evidence="11" id="KW-0407">Ion channel</keyword>
<dbReference type="GO" id="GO:0005267">
    <property type="term" value="F:potassium channel activity"/>
    <property type="evidence" value="ECO:0007669"/>
    <property type="project" value="UniProtKB-KW"/>
</dbReference>
<feature type="transmembrane region" description="Helical" evidence="13">
    <location>
        <begin position="27"/>
        <end position="45"/>
    </location>
</feature>
<evidence type="ECO:0000256" key="10">
    <source>
        <dbReference type="ARBA" id="ARBA00023136"/>
    </source>
</evidence>
<organism evidence="14 15">
    <name type="scientific">Croceitalea dokdonensis DOKDO 023</name>
    <dbReference type="NCBI Taxonomy" id="1300341"/>
    <lineage>
        <taxon>Bacteria</taxon>
        <taxon>Pseudomonadati</taxon>
        <taxon>Bacteroidota</taxon>
        <taxon>Flavobacteriia</taxon>
        <taxon>Flavobacteriales</taxon>
        <taxon>Flavobacteriaceae</taxon>
        <taxon>Croceitalea</taxon>
    </lineage>
</organism>
<feature type="transmembrane region" description="Helical" evidence="13">
    <location>
        <begin position="198"/>
        <end position="219"/>
    </location>
</feature>
<dbReference type="Proteomes" id="UP000050280">
    <property type="component" value="Unassembled WGS sequence"/>
</dbReference>
<evidence type="ECO:0000256" key="1">
    <source>
        <dbReference type="ARBA" id="ARBA00004141"/>
    </source>
</evidence>
<evidence type="ECO:0000256" key="6">
    <source>
        <dbReference type="ARBA" id="ARBA00022826"/>
    </source>
</evidence>
<evidence type="ECO:0000313" key="14">
    <source>
        <dbReference type="EMBL" id="KPM31069.1"/>
    </source>
</evidence>
<keyword evidence="8 13" id="KW-1133">Transmembrane helix</keyword>
<evidence type="ECO:0000256" key="13">
    <source>
        <dbReference type="SAM" id="Phobius"/>
    </source>
</evidence>
<protein>
    <recommendedName>
        <fullName evidence="16">Integral membrane protein</fullName>
    </recommendedName>
</protein>
<comment type="similarity">
    <text evidence="2">Belongs to the TMEM175 family.</text>
</comment>
<dbReference type="OrthoDB" id="7626281at2"/>
<keyword evidence="10 13" id="KW-0472">Membrane</keyword>
<evidence type="ECO:0000256" key="11">
    <source>
        <dbReference type="ARBA" id="ARBA00023303"/>
    </source>
</evidence>
<dbReference type="Pfam" id="PF06736">
    <property type="entry name" value="TMEM175"/>
    <property type="match status" value="1"/>
</dbReference>
<evidence type="ECO:0000313" key="15">
    <source>
        <dbReference type="Proteomes" id="UP000050280"/>
    </source>
</evidence>
<keyword evidence="6" id="KW-0631">Potassium channel</keyword>
<evidence type="ECO:0000256" key="8">
    <source>
        <dbReference type="ARBA" id="ARBA00022989"/>
    </source>
</evidence>
<keyword evidence="5 13" id="KW-0812">Transmembrane</keyword>
<keyword evidence="3" id="KW-0813">Transport</keyword>
<dbReference type="GO" id="GO:0016020">
    <property type="term" value="C:membrane"/>
    <property type="evidence" value="ECO:0007669"/>
    <property type="project" value="UniProtKB-SubCell"/>
</dbReference>
<evidence type="ECO:0000256" key="7">
    <source>
        <dbReference type="ARBA" id="ARBA00022958"/>
    </source>
</evidence>
<evidence type="ECO:0008006" key="16">
    <source>
        <dbReference type="Google" id="ProtNLM"/>
    </source>
</evidence>
<accession>A0A0P7AT63</accession>